<proteinExistence type="predicted"/>
<accession>A0AAV9VYT3</accession>
<dbReference type="EMBL" id="JAVHJL010000008">
    <property type="protein sequence ID" value="KAK6499031.1"/>
    <property type="molecule type" value="Genomic_DNA"/>
</dbReference>
<reference evidence="1 2" key="1">
    <citation type="submission" date="2023-08" db="EMBL/GenBank/DDBJ databases">
        <authorList>
            <person name="Palmer J.M."/>
        </authorList>
    </citation>
    <scope>NUCLEOTIDE SEQUENCE [LARGE SCALE GENOMIC DNA]</scope>
    <source>
        <strain evidence="1 2">TWF481</strain>
    </source>
</reference>
<sequence length="168" mass="19686">MVEAFETCLQRCTGTDGLVKRGSYWLFLAKECEIVQYPSAPNKFRLVYRNPLKAERQLSIVRGMNVVPIMRPRVGLQDLPYVTVLWIMTLHNRANDFHTSRYHDMVQSSYIFLKSWYGDVAVIMARDAIDMSVWRDRLNMCWPEARPVKADDHMLRVNISNMTSPKRE</sequence>
<gene>
    <name evidence="1" type="ORF">TWF481_011600</name>
</gene>
<keyword evidence="2" id="KW-1185">Reference proteome</keyword>
<evidence type="ECO:0000313" key="2">
    <source>
        <dbReference type="Proteomes" id="UP001370758"/>
    </source>
</evidence>
<dbReference type="AlphaFoldDB" id="A0AAV9VYT3"/>
<protein>
    <submittedName>
        <fullName evidence="1">Uncharacterized protein</fullName>
    </submittedName>
</protein>
<organism evidence="1 2">
    <name type="scientific">Arthrobotrys musiformis</name>
    <dbReference type="NCBI Taxonomy" id="47236"/>
    <lineage>
        <taxon>Eukaryota</taxon>
        <taxon>Fungi</taxon>
        <taxon>Dikarya</taxon>
        <taxon>Ascomycota</taxon>
        <taxon>Pezizomycotina</taxon>
        <taxon>Orbiliomycetes</taxon>
        <taxon>Orbiliales</taxon>
        <taxon>Orbiliaceae</taxon>
        <taxon>Arthrobotrys</taxon>
    </lineage>
</organism>
<name>A0AAV9VYT3_9PEZI</name>
<evidence type="ECO:0000313" key="1">
    <source>
        <dbReference type="EMBL" id="KAK6499031.1"/>
    </source>
</evidence>
<dbReference type="Proteomes" id="UP001370758">
    <property type="component" value="Unassembled WGS sequence"/>
</dbReference>
<comment type="caution">
    <text evidence="1">The sequence shown here is derived from an EMBL/GenBank/DDBJ whole genome shotgun (WGS) entry which is preliminary data.</text>
</comment>